<feature type="transmembrane region" description="Helical" evidence="6">
    <location>
        <begin position="403"/>
        <end position="424"/>
    </location>
</feature>
<dbReference type="AlphaFoldDB" id="A0A094PNF8"/>
<feature type="transmembrane region" description="Helical" evidence="6">
    <location>
        <begin position="342"/>
        <end position="364"/>
    </location>
</feature>
<dbReference type="PANTHER" id="PTHR23513">
    <property type="entry name" value="INTEGRAL MEMBRANE EFFLUX PROTEIN-RELATED"/>
    <property type="match status" value="1"/>
</dbReference>
<dbReference type="InterPro" id="IPR036259">
    <property type="entry name" value="MFS_trans_sf"/>
</dbReference>
<evidence type="ECO:0000256" key="3">
    <source>
        <dbReference type="ARBA" id="ARBA00022692"/>
    </source>
</evidence>
<sequence>MAKNNPTLVITLCAMKLIARFGSLPKLLRVRWTGQLTDGMFQSALASFILFSPERQPDAFKAALAFAVVLLPYSIVGPYVGIFLDRFSRKRVVQFANLFRSLDLLIIAYLIYKGSTGIVLTLFVLLSFGANRLILAGLSAGLPLMVSKKVLVSANALAVTGGTISVVIGGGLGIAVKNALNLTDAGDFVDGVLILISAGGYLLAAIFASRLGKSEIGPQDHEVPQEVRGFGEVLQGFNALKKHGDALRGIFGTGVQRGGITALTLMALLLERNTFNDPSDPDAGLRGFAYALAIAGIGIGLGALAGPYGVAKFGRHKWMRISMIAPIGFLIVFGLFPNEFMMILTAFFVGGFGQSYKITNDALVQSKIVDEFRGRIFAFYDVAVNGAIVSGAMIAALTLPPSGVSLVLPWLIAISYTLAALVLLRKSKFSTDSRSTT</sequence>
<keyword evidence="3 6" id="KW-0812">Transmembrane</keyword>
<dbReference type="GO" id="GO:0022857">
    <property type="term" value="F:transmembrane transporter activity"/>
    <property type="evidence" value="ECO:0007669"/>
    <property type="project" value="InterPro"/>
</dbReference>
<dbReference type="GO" id="GO:0005886">
    <property type="term" value="C:plasma membrane"/>
    <property type="evidence" value="ECO:0007669"/>
    <property type="project" value="UniProtKB-SubCell"/>
</dbReference>
<accession>A0A094PNF8</accession>
<dbReference type="InterPro" id="IPR011701">
    <property type="entry name" value="MFS"/>
</dbReference>
<dbReference type="Gene3D" id="1.20.1250.20">
    <property type="entry name" value="MFS general substrate transporter like domains"/>
    <property type="match status" value="1"/>
</dbReference>
<dbReference type="SUPFAM" id="SSF103473">
    <property type="entry name" value="MFS general substrate transporter"/>
    <property type="match status" value="1"/>
</dbReference>
<feature type="transmembrane region" description="Helical" evidence="6">
    <location>
        <begin position="59"/>
        <end position="80"/>
    </location>
</feature>
<reference evidence="7" key="1">
    <citation type="submission" date="2014-05" db="EMBL/GenBank/DDBJ databases">
        <title>Key roles for freshwater Actinobacteria revealed by deep metagenomic sequencing.</title>
        <authorList>
            <person name="Ghai R."/>
            <person name="Mizuno C.M."/>
            <person name="Picazo A."/>
            <person name="Camacho A."/>
            <person name="Rodriguez-Valera F."/>
        </authorList>
    </citation>
    <scope>NUCLEOTIDE SEQUENCE</scope>
</reference>
<gene>
    <name evidence="7" type="ORF">GM49_1775</name>
</gene>
<feature type="transmembrane region" description="Helical" evidence="6">
    <location>
        <begin position="318"/>
        <end position="336"/>
    </location>
</feature>
<comment type="subcellular location">
    <subcellularLocation>
        <location evidence="1">Cell membrane</location>
        <topology evidence="1">Multi-pass membrane protein</topology>
    </subcellularLocation>
</comment>
<proteinExistence type="predicted"/>
<evidence type="ECO:0008006" key="8">
    <source>
        <dbReference type="Google" id="ProtNLM"/>
    </source>
</evidence>
<dbReference type="PANTHER" id="PTHR23513:SF17">
    <property type="entry name" value="MEMBRANE PROTEIN"/>
    <property type="match status" value="1"/>
</dbReference>
<organism evidence="7">
    <name type="scientific">freshwater metagenome</name>
    <dbReference type="NCBI Taxonomy" id="449393"/>
    <lineage>
        <taxon>unclassified sequences</taxon>
        <taxon>metagenomes</taxon>
        <taxon>ecological metagenomes</taxon>
    </lineage>
</organism>
<name>A0A094PNF8_9ZZZZ</name>
<dbReference type="CDD" id="cd06173">
    <property type="entry name" value="MFS_MefA_like"/>
    <property type="match status" value="1"/>
</dbReference>
<evidence type="ECO:0000256" key="5">
    <source>
        <dbReference type="ARBA" id="ARBA00023136"/>
    </source>
</evidence>
<evidence type="ECO:0000256" key="2">
    <source>
        <dbReference type="ARBA" id="ARBA00022475"/>
    </source>
</evidence>
<keyword evidence="2" id="KW-1003">Cell membrane</keyword>
<dbReference type="Pfam" id="PF07690">
    <property type="entry name" value="MFS_1"/>
    <property type="match status" value="1"/>
</dbReference>
<evidence type="ECO:0000313" key="7">
    <source>
        <dbReference type="EMBL" id="KGA03506.1"/>
    </source>
</evidence>
<feature type="transmembrane region" description="Helical" evidence="6">
    <location>
        <begin position="250"/>
        <end position="270"/>
    </location>
</feature>
<dbReference type="EMBL" id="JNSJ01000015">
    <property type="protein sequence ID" value="KGA03506.1"/>
    <property type="molecule type" value="Genomic_DNA"/>
</dbReference>
<evidence type="ECO:0000256" key="6">
    <source>
        <dbReference type="SAM" id="Phobius"/>
    </source>
</evidence>
<evidence type="ECO:0000256" key="4">
    <source>
        <dbReference type="ARBA" id="ARBA00022989"/>
    </source>
</evidence>
<keyword evidence="4 6" id="KW-1133">Transmembrane helix</keyword>
<comment type="caution">
    <text evidence="7">The sequence shown here is derived from an EMBL/GenBank/DDBJ whole genome shotgun (WGS) entry which is preliminary data.</text>
</comment>
<feature type="transmembrane region" description="Helical" evidence="6">
    <location>
        <begin position="290"/>
        <end position="311"/>
    </location>
</feature>
<keyword evidence="5 6" id="KW-0472">Membrane</keyword>
<feature type="transmembrane region" description="Helical" evidence="6">
    <location>
        <begin position="376"/>
        <end position="397"/>
    </location>
</feature>
<evidence type="ECO:0000256" key="1">
    <source>
        <dbReference type="ARBA" id="ARBA00004651"/>
    </source>
</evidence>
<feature type="transmembrane region" description="Helical" evidence="6">
    <location>
        <begin position="188"/>
        <end position="208"/>
    </location>
</feature>
<protein>
    <recommendedName>
        <fullName evidence="8">MFS transporter</fullName>
    </recommendedName>
</protein>
<feature type="transmembrane region" description="Helical" evidence="6">
    <location>
        <begin position="150"/>
        <end position="176"/>
    </location>
</feature>